<dbReference type="InterPro" id="IPR003594">
    <property type="entry name" value="HATPase_dom"/>
</dbReference>
<dbReference type="FunFam" id="3.30.565.10:FF:000010">
    <property type="entry name" value="Sensor histidine kinase RcsC"/>
    <property type="match status" value="1"/>
</dbReference>
<evidence type="ECO:0000256" key="6">
    <source>
        <dbReference type="ARBA" id="ARBA00022777"/>
    </source>
</evidence>
<dbReference type="InterPro" id="IPR005467">
    <property type="entry name" value="His_kinase_dom"/>
</dbReference>
<dbReference type="SMART" id="SM00448">
    <property type="entry name" value="REC"/>
    <property type="match status" value="1"/>
</dbReference>
<dbReference type="SMART" id="SM00086">
    <property type="entry name" value="PAC"/>
    <property type="match status" value="1"/>
</dbReference>
<evidence type="ECO:0000256" key="1">
    <source>
        <dbReference type="ARBA" id="ARBA00000085"/>
    </source>
</evidence>
<feature type="transmembrane region" description="Helical" evidence="12">
    <location>
        <begin position="36"/>
        <end position="54"/>
    </location>
</feature>
<dbReference type="InterPro" id="IPR036097">
    <property type="entry name" value="HisK_dim/P_sf"/>
</dbReference>
<dbReference type="KEGG" id="ppso:QPJ95_07115"/>
<evidence type="ECO:0000256" key="3">
    <source>
        <dbReference type="ARBA" id="ARBA00022553"/>
    </source>
</evidence>
<dbReference type="PROSITE" id="PS50112">
    <property type="entry name" value="PAS"/>
    <property type="match status" value="1"/>
</dbReference>
<proteinExistence type="predicted"/>
<dbReference type="InterPro" id="IPR003661">
    <property type="entry name" value="HisK_dim/P_dom"/>
</dbReference>
<evidence type="ECO:0000256" key="8">
    <source>
        <dbReference type="ARBA" id="ARBA00023012"/>
    </source>
</evidence>
<dbReference type="PROSITE" id="PS50110">
    <property type="entry name" value="RESPONSE_REGULATORY"/>
    <property type="match status" value="1"/>
</dbReference>
<sequence length="748" mass="81909">MTELRGASLGASTDYHRIYNPTNLLLRYARGRIRHFASRQIFAVATGIVLWFLISPRMALIALILAVLGDFADCVYLRFIPRLLERGHSYQQLSLFSGVTAAIQALTAATCVWISWHAQHDSAEPLFALGLLICATINGGLVLPYNRIAGGVRLTVYGLTPLAVLAGEVLGGFEPDTHMHINLAGLAMLYTMMIWLQRFMVGNFHRTRVHMKSQFEHRQQLEVSNALLQEQQEQAIRLALVAEHASDSVFLIDREGKISWVNDSFTRITGYTFSEAVGHTPTELLVNEDVDQEAVRILMENRAKGLPFQVEVQSCCKDGSLIWIETNQVPVRGYNGEVETIVAVERDVTAARLHAHEMEQARIAAVEGERSKADFLATMSHEIRTPMNGVIGMAQMLEGTSLDLDQQLYTSTILSSAKTLLALINDVLDLSKLDANKVVFSRVDFDIHESFQETLCLLQPQAQEKGVVLVLDAPKDIPKTIHGDDRRIRQILLNLVGNAIKFTDTGEVRVALDIQPQGDALELSFSVKDTGIGIPENKLDHIFEHFSQADAATTRRYGGTGLGLAISRKLTKAMGGDIAVISEVGAGTCLTVTLELAAAKPSSDAGLNTEIVASAAPSVPSGMRVLVAEDNKVNQLVMRKFLRDVPVELAFAQDGSEAVEMVQQTRPDLVFMDMSMPVMNGLEATHVIRNGGGTQPVIVALTANAFDSDRDACLQAGMDDFLSKPLNRNDLLAVLQRYGAALKIPSSC</sequence>
<feature type="transmembrane region" description="Helical" evidence="12">
    <location>
        <begin position="60"/>
        <end position="81"/>
    </location>
</feature>
<dbReference type="InterPro" id="IPR011006">
    <property type="entry name" value="CheY-like_superfamily"/>
</dbReference>
<dbReference type="InterPro" id="IPR035965">
    <property type="entry name" value="PAS-like_dom_sf"/>
</dbReference>
<dbReference type="FunFam" id="1.10.287.130:FF:000002">
    <property type="entry name" value="Two-component osmosensing histidine kinase"/>
    <property type="match status" value="1"/>
</dbReference>
<accession>A0A9Y2L2A9</accession>
<reference evidence="17 18" key="1">
    <citation type="submission" date="2023-06" db="EMBL/GenBank/DDBJ databases">
        <title>Parasedimentitalea psychrophila sp. nov., a psychrophilic bacterium isolated from deep-sea sediment.</title>
        <authorList>
            <person name="Li A."/>
        </authorList>
    </citation>
    <scope>NUCLEOTIDE SEQUENCE [LARGE SCALE GENOMIC DNA]</scope>
    <source>
        <strain evidence="17 18">QS115</strain>
    </source>
</reference>
<dbReference type="Gene3D" id="3.30.565.10">
    <property type="entry name" value="Histidine kinase-like ATPase, C-terminal domain"/>
    <property type="match status" value="1"/>
</dbReference>
<dbReference type="Pfam" id="PF00512">
    <property type="entry name" value="HisKA"/>
    <property type="match status" value="1"/>
</dbReference>
<feature type="transmembrane region" description="Helical" evidence="12">
    <location>
        <begin position="93"/>
        <end position="116"/>
    </location>
</feature>
<dbReference type="CDD" id="cd00082">
    <property type="entry name" value="HisKA"/>
    <property type="match status" value="1"/>
</dbReference>
<dbReference type="Gene3D" id="3.30.450.20">
    <property type="entry name" value="PAS domain"/>
    <property type="match status" value="1"/>
</dbReference>
<dbReference type="CDD" id="cd17546">
    <property type="entry name" value="REC_hyHK_CKI1_RcsC-like"/>
    <property type="match status" value="1"/>
</dbReference>
<dbReference type="NCBIfam" id="TIGR00229">
    <property type="entry name" value="sensory_box"/>
    <property type="match status" value="1"/>
</dbReference>
<evidence type="ECO:0000259" key="16">
    <source>
        <dbReference type="PROSITE" id="PS50113"/>
    </source>
</evidence>
<evidence type="ECO:0000256" key="4">
    <source>
        <dbReference type="ARBA" id="ARBA00022679"/>
    </source>
</evidence>
<evidence type="ECO:0000256" key="7">
    <source>
        <dbReference type="ARBA" id="ARBA00022840"/>
    </source>
</evidence>
<dbReference type="SUPFAM" id="SSF52172">
    <property type="entry name" value="CheY-like"/>
    <property type="match status" value="1"/>
</dbReference>
<keyword evidence="8" id="KW-0902">Two-component regulatory system</keyword>
<dbReference type="SMART" id="SM00091">
    <property type="entry name" value="PAS"/>
    <property type="match status" value="1"/>
</dbReference>
<evidence type="ECO:0000256" key="12">
    <source>
        <dbReference type="SAM" id="Phobius"/>
    </source>
</evidence>
<dbReference type="SUPFAM" id="SSF55874">
    <property type="entry name" value="ATPase domain of HSP90 chaperone/DNA topoisomerase II/histidine kinase"/>
    <property type="match status" value="1"/>
</dbReference>
<evidence type="ECO:0000256" key="11">
    <source>
        <dbReference type="PROSITE-ProRule" id="PRU00169"/>
    </source>
</evidence>
<feature type="transmembrane region" description="Helical" evidence="12">
    <location>
        <begin position="179"/>
        <end position="196"/>
    </location>
</feature>
<keyword evidence="4" id="KW-0808">Transferase</keyword>
<evidence type="ECO:0000256" key="2">
    <source>
        <dbReference type="ARBA" id="ARBA00012438"/>
    </source>
</evidence>
<evidence type="ECO:0000259" key="15">
    <source>
        <dbReference type="PROSITE" id="PS50112"/>
    </source>
</evidence>
<dbReference type="Pfam" id="PF00072">
    <property type="entry name" value="Response_reg"/>
    <property type="match status" value="1"/>
</dbReference>
<feature type="modified residue" description="4-aspartylphosphate" evidence="11">
    <location>
        <position position="673"/>
    </location>
</feature>
<dbReference type="PRINTS" id="PR00344">
    <property type="entry name" value="BCTRLSENSOR"/>
</dbReference>
<protein>
    <recommendedName>
        <fullName evidence="10">Sensory/regulatory protein RpfC</fullName>
        <ecNumber evidence="2">2.7.13.3</ecNumber>
    </recommendedName>
</protein>
<dbReference type="InterPro" id="IPR001789">
    <property type="entry name" value="Sig_transdc_resp-reg_receiver"/>
</dbReference>
<keyword evidence="3 11" id="KW-0597">Phosphoprotein</keyword>
<dbReference type="PANTHER" id="PTHR45339:SF1">
    <property type="entry name" value="HYBRID SIGNAL TRANSDUCTION HISTIDINE KINASE J"/>
    <property type="match status" value="1"/>
</dbReference>
<dbReference type="Pfam" id="PF00989">
    <property type="entry name" value="PAS"/>
    <property type="match status" value="1"/>
</dbReference>
<dbReference type="SMART" id="SM00387">
    <property type="entry name" value="HATPase_c"/>
    <property type="match status" value="1"/>
</dbReference>
<dbReference type="InterPro" id="IPR001610">
    <property type="entry name" value="PAC"/>
</dbReference>
<dbReference type="InterPro" id="IPR000014">
    <property type="entry name" value="PAS"/>
</dbReference>
<dbReference type="GO" id="GO:0006355">
    <property type="term" value="P:regulation of DNA-templated transcription"/>
    <property type="evidence" value="ECO:0007669"/>
    <property type="project" value="InterPro"/>
</dbReference>
<dbReference type="InterPro" id="IPR013767">
    <property type="entry name" value="PAS_fold"/>
</dbReference>
<dbReference type="Pfam" id="PF02518">
    <property type="entry name" value="HATPase_c"/>
    <property type="match status" value="1"/>
</dbReference>
<evidence type="ECO:0000256" key="5">
    <source>
        <dbReference type="ARBA" id="ARBA00022741"/>
    </source>
</evidence>
<keyword evidence="5" id="KW-0547">Nucleotide-binding</keyword>
<dbReference type="AlphaFoldDB" id="A0A9Y2L2A9"/>
<dbReference type="SUPFAM" id="SSF55785">
    <property type="entry name" value="PYP-like sensor domain (PAS domain)"/>
    <property type="match status" value="1"/>
</dbReference>
<comment type="catalytic activity">
    <reaction evidence="1">
        <text>ATP + protein L-histidine = ADP + protein N-phospho-L-histidine.</text>
        <dbReference type="EC" id="2.7.13.3"/>
    </reaction>
</comment>
<keyword evidence="18" id="KW-1185">Reference proteome</keyword>
<dbReference type="GO" id="GO:0000155">
    <property type="term" value="F:phosphorelay sensor kinase activity"/>
    <property type="evidence" value="ECO:0007669"/>
    <property type="project" value="InterPro"/>
</dbReference>
<dbReference type="InterPro" id="IPR036890">
    <property type="entry name" value="HATPase_C_sf"/>
</dbReference>
<dbReference type="Proteomes" id="UP001238334">
    <property type="component" value="Chromosome"/>
</dbReference>
<evidence type="ECO:0000259" key="13">
    <source>
        <dbReference type="PROSITE" id="PS50109"/>
    </source>
</evidence>
<evidence type="ECO:0000313" key="17">
    <source>
        <dbReference type="EMBL" id="WIY26680.1"/>
    </source>
</evidence>
<evidence type="ECO:0000256" key="9">
    <source>
        <dbReference type="ARBA" id="ARBA00064003"/>
    </source>
</evidence>
<keyword evidence="12" id="KW-0472">Membrane</keyword>
<dbReference type="EC" id="2.7.13.3" evidence="2"/>
<dbReference type="RefSeq" id="WP_270917587.1">
    <property type="nucleotide sequence ID" value="NZ_CP127247.1"/>
</dbReference>
<dbReference type="PROSITE" id="PS50109">
    <property type="entry name" value="HIS_KIN"/>
    <property type="match status" value="1"/>
</dbReference>
<keyword evidence="6" id="KW-0418">Kinase</keyword>
<organism evidence="17 18">
    <name type="scientific">Parasedimentitalea psychrophila</name>
    <dbReference type="NCBI Taxonomy" id="2997337"/>
    <lineage>
        <taxon>Bacteria</taxon>
        <taxon>Pseudomonadati</taxon>
        <taxon>Pseudomonadota</taxon>
        <taxon>Alphaproteobacteria</taxon>
        <taxon>Rhodobacterales</taxon>
        <taxon>Paracoccaceae</taxon>
        <taxon>Parasedimentitalea</taxon>
    </lineage>
</organism>
<evidence type="ECO:0000259" key="14">
    <source>
        <dbReference type="PROSITE" id="PS50110"/>
    </source>
</evidence>
<evidence type="ECO:0000256" key="10">
    <source>
        <dbReference type="ARBA" id="ARBA00068150"/>
    </source>
</evidence>
<feature type="domain" description="PAC" evidence="16">
    <location>
        <begin position="306"/>
        <end position="360"/>
    </location>
</feature>
<name>A0A9Y2L2A9_9RHOB</name>
<keyword evidence="12" id="KW-1133">Transmembrane helix</keyword>
<dbReference type="PANTHER" id="PTHR45339">
    <property type="entry name" value="HYBRID SIGNAL TRANSDUCTION HISTIDINE KINASE J"/>
    <property type="match status" value="1"/>
</dbReference>
<dbReference type="CDD" id="cd00130">
    <property type="entry name" value="PAS"/>
    <property type="match status" value="1"/>
</dbReference>
<keyword evidence="12" id="KW-0812">Transmembrane</keyword>
<dbReference type="EMBL" id="CP127247">
    <property type="protein sequence ID" value="WIY26680.1"/>
    <property type="molecule type" value="Genomic_DNA"/>
</dbReference>
<dbReference type="Gene3D" id="3.40.50.2300">
    <property type="match status" value="1"/>
</dbReference>
<dbReference type="InterPro" id="IPR004358">
    <property type="entry name" value="Sig_transdc_His_kin-like_C"/>
</dbReference>
<dbReference type="SMART" id="SM00388">
    <property type="entry name" value="HisKA"/>
    <property type="match status" value="1"/>
</dbReference>
<comment type="subunit">
    <text evidence="9">At low DSF concentrations, interacts with RpfF.</text>
</comment>
<dbReference type="GO" id="GO:0005524">
    <property type="term" value="F:ATP binding"/>
    <property type="evidence" value="ECO:0007669"/>
    <property type="project" value="UniProtKB-KW"/>
</dbReference>
<dbReference type="PROSITE" id="PS50113">
    <property type="entry name" value="PAC"/>
    <property type="match status" value="1"/>
</dbReference>
<feature type="transmembrane region" description="Helical" evidence="12">
    <location>
        <begin position="122"/>
        <end position="142"/>
    </location>
</feature>
<gene>
    <name evidence="17" type="ORF">QPJ95_07115</name>
</gene>
<evidence type="ECO:0000313" key="18">
    <source>
        <dbReference type="Proteomes" id="UP001238334"/>
    </source>
</evidence>
<keyword evidence="7 17" id="KW-0067">ATP-binding</keyword>
<feature type="domain" description="Histidine kinase" evidence="13">
    <location>
        <begin position="378"/>
        <end position="598"/>
    </location>
</feature>
<dbReference type="SUPFAM" id="SSF47384">
    <property type="entry name" value="Homodimeric domain of signal transducing histidine kinase"/>
    <property type="match status" value="1"/>
</dbReference>
<feature type="domain" description="PAS" evidence="15">
    <location>
        <begin position="234"/>
        <end position="289"/>
    </location>
</feature>
<dbReference type="InterPro" id="IPR000700">
    <property type="entry name" value="PAS-assoc_C"/>
</dbReference>
<feature type="domain" description="Response regulatory" evidence="14">
    <location>
        <begin position="624"/>
        <end position="739"/>
    </location>
</feature>
<dbReference type="Gene3D" id="1.10.287.130">
    <property type="match status" value="1"/>
</dbReference>
<dbReference type="CDD" id="cd16922">
    <property type="entry name" value="HATPase_EvgS-ArcB-TorS-like"/>
    <property type="match status" value="1"/>
</dbReference>